<feature type="binding site" evidence="6">
    <location>
        <begin position="280"/>
        <end position="289"/>
    </location>
    <ligand>
        <name>ATP</name>
        <dbReference type="ChEBI" id="CHEBI:30616"/>
    </ligand>
</feature>
<comment type="catalytic activity">
    <reaction evidence="6">
        <text>(6S)-NADPHX + ATP = ADP + phosphate + NADPH + H(+)</text>
        <dbReference type="Rhea" id="RHEA:32231"/>
        <dbReference type="ChEBI" id="CHEBI:15378"/>
        <dbReference type="ChEBI" id="CHEBI:30616"/>
        <dbReference type="ChEBI" id="CHEBI:43474"/>
        <dbReference type="ChEBI" id="CHEBI:57783"/>
        <dbReference type="ChEBI" id="CHEBI:64076"/>
        <dbReference type="ChEBI" id="CHEBI:456216"/>
        <dbReference type="EC" id="4.2.1.93"/>
    </reaction>
</comment>
<dbReference type="InterPro" id="IPR029056">
    <property type="entry name" value="Ribokinase-like"/>
</dbReference>
<dbReference type="eggNOG" id="KOG3974">
    <property type="taxonomic scope" value="Eukaryota"/>
</dbReference>
<evidence type="ECO:0000256" key="5">
    <source>
        <dbReference type="ARBA" id="ARBA00023239"/>
    </source>
</evidence>
<dbReference type="STRING" id="312017.A4VDF3"/>
<protein>
    <recommendedName>
        <fullName evidence="6">ATP-dependent (S)-NAD(P)H-hydrate dehydratase</fullName>
        <ecNumber evidence="6">4.2.1.93</ecNumber>
    </recommendedName>
    <alternativeName>
        <fullName evidence="6">ATP-dependent NAD(P)HX dehydratase</fullName>
    </alternativeName>
</protein>
<evidence type="ECO:0000313" key="9">
    <source>
        <dbReference type="Proteomes" id="UP000009168"/>
    </source>
</evidence>
<dbReference type="OrthoDB" id="8110916at2759"/>
<dbReference type="InParanoid" id="A4VDF3"/>
<comment type="catalytic activity">
    <reaction evidence="6">
        <text>(6S)-NADHX + ATP = ADP + phosphate + NADH + H(+)</text>
        <dbReference type="Rhea" id="RHEA:19017"/>
        <dbReference type="ChEBI" id="CHEBI:15378"/>
        <dbReference type="ChEBI" id="CHEBI:30616"/>
        <dbReference type="ChEBI" id="CHEBI:43474"/>
        <dbReference type="ChEBI" id="CHEBI:57945"/>
        <dbReference type="ChEBI" id="CHEBI:64074"/>
        <dbReference type="ChEBI" id="CHEBI:456216"/>
        <dbReference type="EC" id="4.2.1.93"/>
    </reaction>
</comment>
<dbReference type="AlphaFoldDB" id="A4VDF3"/>
<keyword evidence="5 6" id="KW-0456">Lyase</keyword>
<dbReference type="EMBL" id="GG662639">
    <property type="protein sequence ID" value="EDK31567.1"/>
    <property type="molecule type" value="Genomic_DNA"/>
</dbReference>
<name>A4VDF3_TETTS</name>
<feature type="binding site" evidence="6">
    <location>
        <position position="290"/>
    </location>
    <ligand>
        <name>(6S)-NADPHX</name>
        <dbReference type="ChEBI" id="CHEBI:64076"/>
    </ligand>
</feature>
<dbReference type="Proteomes" id="UP000009168">
    <property type="component" value="Unassembled WGS sequence"/>
</dbReference>
<accession>A4VDF3</accession>
<dbReference type="HAMAP" id="MF_01965">
    <property type="entry name" value="NADHX_dehydratase"/>
    <property type="match status" value="1"/>
</dbReference>
<evidence type="ECO:0000313" key="8">
    <source>
        <dbReference type="EMBL" id="EDK31567.1"/>
    </source>
</evidence>
<keyword evidence="4 6" id="KW-0520">NAD</keyword>
<dbReference type="GO" id="GO:0047453">
    <property type="term" value="F:ATP-dependent NAD(P)H-hydrate dehydratase activity"/>
    <property type="evidence" value="ECO:0007669"/>
    <property type="project" value="UniProtKB-UniRule"/>
</dbReference>
<dbReference type="Gene3D" id="3.40.1190.20">
    <property type="match status" value="1"/>
</dbReference>
<dbReference type="PANTHER" id="PTHR12592:SF0">
    <property type="entry name" value="ATP-DEPENDENT (S)-NAD(P)H-HYDRATE DEHYDRATASE"/>
    <property type="match status" value="1"/>
</dbReference>
<dbReference type="CDD" id="cd01171">
    <property type="entry name" value="YXKO-related"/>
    <property type="match status" value="1"/>
</dbReference>
<comment type="function">
    <text evidence="6">Catalyzes the dehydration of the S-form of NAD(P)HX at the expense of ATP, which is converted to ADP. Together with NAD(P)HX epimerase, which catalyzes the epimerization of the S- and R-forms, the enzyme allows the repair of both epimers of NAD(P)HX, a damaged form of NAD(P)H that is a result of enzymatic or heat-dependent hydration.</text>
</comment>
<keyword evidence="3" id="KW-0521">NADP</keyword>
<proteinExistence type="inferred from homology"/>
<dbReference type="GO" id="GO:0005524">
    <property type="term" value="F:ATP binding"/>
    <property type="evidence" value="ECO:0007669"/>
    <property type="project" value="UniProtKB-KW"/>
</dbReference>
<dbReference type="EC" id="4.2.1.93" evidence="6"/>
<evidence type="ECO:0000256" key="2">
    <source>
        <dbReference type="ARBA" id="ARBA00022840"/>
    </source>
</evidence>
<dbReference type="PROSITE" id="PS51383">
    <property type="entry name" value="YJEF_C_3"/>
    <property type="match status" value="1"/>
</dbReference>
<comment type="similarity">
    <text evidence="6">Belongs to the NnrD/CARKD family.</text>
</comment>
<dbReference type="FunCoup" id="A4VDF3">
    <property type="interactions" value="103"/>
</dbReference>
<keyword evidence="6" id="KW-0597">Phosphoprotein</keyword>
<feature type="domain" description="YjeF C-terminal" evidence="7">
    <location>
        <begin position="1"/>
        <end position="372"/>
    </location>
</feature>
<feature type="binding site" evidence="6">
    <location>
        <position position="117"/>
    </location>
    <ligand>
        <name>(6S)-NADPHX</name>
        <dbReference type="ChEBI" id="CHEBI:64076"/>
    </ligand>
</feature>
<feature type="binding site" evidence="6">
    <location>
        <begin position="261"/>
        <end position="265"/>
    </location>
    <ligand>
        <name>ATP</name>
        <dbReference type="ChEBI" id="CHEBI:30616"/>
    </ligand>
</feature>
<dbReference type="InterPro" id="IPR000631">
    <property type="entry name" value="CARKD"/>
</dbReference>
<dbReference type="GO" id="GO:0046496">
    <property type="term" value="P:nicotinamide nucleotide metabolic process"/>
    <property type="evidence" value="ECO:0007669"/>
    <property type="project" value="UniProtKB-UniRule"/>
</dbReference>
<keyword evidence="1 6" id="KW-0547">Nucleotide-binding</keyword>
<dbReference type="KEGG" id="tet:TTHERM_00133729"/>
<evidence type="ECO:0000256" key="4">
    <source>
        <dbReference type="ARBA" id="ARBA00023027"/>
    </source>
</evidence>
<feature type="binding site" evidence="6">
    <location>
        <begin position="181"/>
        <end position="187"/>
    </location>
    <ligand>
        <name>(6S)-NADPHX</name>
        <dbReference type="ChEBI" id="CHEBI:64076"/>
    </ligand>
</feature>
<sequence length="382" mass="43406">MMKQILPKIISSSYKGQNGRLAIIGGCLEYTGAPFYSSISQLKGGCDLAHIFCTKQAAIPIKAYSPEIIVHSYLYSLNEEENPEKYTAQEIQSKLQKSIKLVDDWEGALHSFVIGPGLGRDEWIESYLGDIIAGFKKQQIVVLDADGLWYLIHEYSKQNINGKIFKSVIINDPQYHILTPNQIEFERLWKSFMEGSPIKREEREKYMESFIADHYKLELEQTKQIKYAELQYVEIKNLENPIVKDTVQLSQRLNNINIVQKGMVDVITNGKKAFLVVEKSSKKRCGGIGDILSGLTGLYSYWGKRSFQEKSQNLSSLHLQDTSLDEATCILLGCVLASCITRKASYEAYLKHQFSLTAPNVIEYVGPTFMAVYNNFFNESKL</sequence>
<dbReference type="OMA" id="SCITRKA"/>
<evidence type="ECO:0000256" key="6">
    <source>
        <dbReference type="HAMAP-Rule" id="MF_03157"/>
    </source>
</evidence>
<organism evidence="8 9">
    <name type="scientific">Tetrahymena thermophila (strain SB210)</name>
    <dbReference type="NCBI Taxonomy" id="312017"/>
    <lineage>
        <taxon>Eukaryota</taxon>
        <taxon>Sar</taxon>
        <taxon>Alveolata</taxon>
        <taxon>Ciliophora</taxon>
        <taxon>Intramacronucleata</taxon>
        <taxon>Oligohymenophorea</taxon>
        <taxon>Hymenostomatida</taxon>
        <taxon>Tetrahymenina</taxon>
        <taxon>Tetrahymenidae</taxon>
        <taxon>Tetrahymena</taxon>
    </lineage>
</organism>
<dbReference type="SUPFAM" id="SSF53613">
    <property type="entry name" value="Ribokinase-like"/>
    <property type="match status" value="1"/>
</dbReference>
<evidence type="ECO:0000256" key="3">
    <source>
        <dbReference type="ARBA" id="ARBA00022857"/>
    </source>
</evidence>
<reference evidence="9" key="1">
    <citation type="journal article" date="2006" name="PLoS Biol.">
        <title>Macronuclear genome sequence of the ciliate Tetrahymena thermophila, a model eukaryote.</title>
        <authorList>
            <person name="Eisen J.A."/>
            <person name="Coyne R.S."/>
            <person name="Wu M."/>
            <person name="Wu D."/>
            <person name="Thiagarajan M."/>
            <person name="Wortman J.R."/>
            <person name="Badger J.H."/>
            <person name="Ren Q."/>
            <person name="Amedeo P."/>
            <person name="Jones K.M."/>
            <person name="Tallon L.J."/>
            <person name="Delcher A.L."/>
            <person name="Salzberg S.L."/>
            <person name="Silva J.C."/>
            <person name="Haas B.J."/>
            <person name="Majoros W.H."/>
            <person name="Farzad M."/>
            <person name="Carlton J.M."/>
            <person name="Smith R.K. Jr."/>
            <person name="Garg J."/>
            <person name="Pearlman R.E."/>
            <person name="Karrer K.M."/>
            <person name="Sun L."/>
            <person name="Manning G."/>
            <person name="Elde N.C."/>
            <person name="Turkewitz A.P."/>
            <person name="Asai D.J."/>
            <person name="Wilkes D.E."/>
            <person name="Wang Y."/>
            <person name="Cai H."/>
            <person name="Collins K."/>
            <person name="Stewart B.A."/>
            <person name="Lee S.R."/>
            <person name="Wilamowska K."/>
            <person name="Weinberg Z."/>
            <person name="Ruzzo W.L."/>
            <person name="Wloga D."/>
            <person name="Gaertig J."/>
            <person name="Frankel J."/>
            <person name="Tsao C.-C."/>
            <person name="Gorovsky M.A."/>
            <person name="Keeling P.J."/>
            <person name="Waller R.F."/>
            <person name="Patron N.J."/>
            <person name="Cherry J.M."/>
            <person name="Stover N.A."/>
            <person name="Krieger C.J."/>
            <person name="del Toro C."/>
            <person name="Ryder H.F."/>
            <person name="Williamson S.C."/>
            <person name="Barbeau R.A."/>
            <person name="Hamilton E.P."/>
            <person name="Orias E."/>
        </authorList>
    </citation>
    <scope>NUCLEOTIDE SEQUENCE [LARGE SCALE GENOMIC DNA]</scope>
    <source>
        <strain evidence="9">SB210</strain>
    </source>
</reference>
<dbReference type="RefSeq" id="XP_001470881.1">
    <property type="nucleotide sequence ID" value="XM_001470831.2"/>
</dbReference>
<keyword evidence="9" id="KW-1185">Reference proteome</keyword>
<dbReference type="Pfam" id="PF01256">
    <property type="entry name" value="Carb_kinase"/>
    <property type="match status" value="1"/>
</dbReference>
<comment type="cofactor">
    <cofactor evidence="6">
        <name>Mg(2+)</name>
        <dbReference type="ChEBI" id="CHEBI:18420"/>
    </cofactor>
</comment>
<dbReference type="PANTHER" id="PTHR12592">
    <property type="entry name" value="ATP-DEPENDENT (S)-NAD(P)H-HYDRATE DEHYDRATASE FAMILY MEMBER"/>
    <property type="match status" value="1"/>
</dbReference>
<keyword evidence="2 6" id="KW-0067">ATP-binding</keyword>
<gene>
    <name evidence="8" type="ORF">TTHERM_00133729</name>
</gene>
<dbReference type="HOGENOM" id="CLU_030651_3_0_1"/>
<evidence type="ECO:0000259" key="7">
    <source>
        <dbReference type="PROSITE" id="PS51383"/>
    </source>
</evidence>
<dbReference type="GeneID" id="7829242"/>
<evidence type="ECO:0000256" key="1">
    <source>
        <dbReference type="ARBA" id="ARBA00022741"/>
    </source>
</evidence>
<dbReference type="GO" id="GO:0110051">
    <property type="term" value="P:metabolite repair"/>
    <property type="evidence" value="ECO:0007669"/>
    <property type="project" value="TreeGrafter"/>
</dbReference>